<dbReference type="RefSeq" id="WP_073135901.1">
    <property type="nucleotide sequence ID" value="NZ_FQZF01000016.1"/>
</dbReference>
<sequence length="560" mass="57869">MDLIASFLGGLGLFLVAVRGLGTQLQQMAGRRLRVAVAHATRGGAGAALTGVTLGALTQSSNAVTFVAASMVQAGILPLARALPVVAWCNMGTVVLVLAAALDLRVAALWLLGLAGCGLALGPDGGARWKGALGAAFQLGLLFLGLAVLKSGAGPLRDSETVRFAMELADHALLPAFLLGVGVTLVAQSSSTVTILAIALAEVELLDGGQAGLAVCGASLGSGLSVLLLAGGLHGAARRLAIFQALFKALGAVLLGLPFLLWRLVPSLPDPWEGMDLPHGLGLLFVALQLVPALILLPFYSWLPGLLDRLSPARPEEALSRPKYLYDQALEDVPTALDLVGREQARLLARLPQLLDGLREDAPPQGTPRATLASASAEVERAIAGFLQEVLGRGCPREELERAVALESLNALLANLRETTADLAAALEAVAARGAGDPIHALATPLLEALHLLLAELHDAARSADPMDVETLSELAADRSAMMDALRRRVARAGLDLPQDALGLLFRVTSLFERAVWLVRRGALLLPSTWGALNAARGTTAAGVAHAGAADANSPQAALP</sequence>
<keyword evidence="2" id="KW-1003">Cell membrane</keyword>
<evidence type="ECO:0000256" key="4">
    <source>
        <dbReference type="ARBA" id="ARBA00022989"/>
    </source>
</evidence>
<organism evidence="7 8">
    <name type="scientific">Muricoccus roseus</name>
    <dbReference type="NCBI Taxonomy" id="198092"/>
    <lineage>
        <taxon>Bacteria</taxon>
        <taxon>Pseudomonadati</taxon>
        <taxon>Pseudomonadota</taxon>
        <taxon>Alphaproteobacteria</taxon>
        <taxon>Acetobacterales</taxon>
        <taxon>Roseomonadaceae</taxon>
        <taxon>Muricoccus</taxon>
    </lineage>
</organism>
<proteinExistence type="predicted"/>
<evidence type="ECO:0000256" key="6">
    <source>
        <dbReference type="SAM" id="Phobius"/>
    </source>
</evidence>
<keyword evidence="4 6" id="KW-1133">Transmembrane helix</keyword>
<feature type="transmembrane region" description="Helical" evidence="6">
    <location>
        <begin position="211"/>
        <end position="233"/>
    </location>
</feature>
<evidence type="ECO:0000256" key="3">
    <source>
        <dbReference type="ARBA" id="ARBA00022692"/>
    </source>
</evidence>
<accession>A0A1M6KGG0</accession>
<keyword evidence="3 6" id="KW-0812">Transmembrane</keyword>
<protein>
    <submittedName>
        <fullName evidence="7">Phosphate:Na+ symporter</fullName>
    </submittedName>
</protein>
<keyword evidence="5 6" id="KW-0472">Membrane</keyword>
<feature type="transmembrane region" description="Helical" evidence="6">
    <location>
        <begin position="173"/>
        <end position="199"/>
    </location>
</feature>
<dbReference type="Pfam" id="PF02690">
    <property type="entry name" value="Na_Pi_cotrans"/>
    <property type="match status" value="2"/>
</dbReference>
<evidence type="ECO:0000256" key="1">
    <source>
        <dbReference type="ARBA" id="ARBA00004651"/>
    </source>
</evidence>
<feature type="transmembrane region" description="Helical" evidence="6">
    <location>
        <begin position="240"/>
        <end position="261"/>
    </location>
</feature>
<dbReference type="PANTHER" id="PTHR10010:SF46">
    <property type="entry name" value="SODIUM-DEPENDENT PHOSPHATE TRANSPORT PROTEIN 2B"/>
    <property type="match status" value="1"/>
</dbReference>
<dbReference type="EMBL" id="FQZF01000016">
    <property type="protein sequence ID" value="SHJ58043.1"/>
    <property type="molecule type" value="Genomic_DNA"/>
</dbReference>
<keyword evidence="8" id="KW-1185">Reference proteome</keyword>
<dbReference type="GO" id="GO:0044341">
    <property type="term" value="P:sodium-dependent phosphate transport"/>
    <property type="evidence" value="ECO:0007669"/>
    <property type="project" value="InterPro"/>
</dbReference>
<name>A0A1M6KGG0_9PROT</name>
<feature type="transmembrane region" description="Helical" evidence="6">
    <location>
        <begin position="133"/>
        <end position="152"/>
    </location>
</feature>
<dbReference type="InterPro" id="IPR003841">
    <property type="entry name" value="Na/Pi_transpt"/>
</dbReference>
<evidence type="ECO:0000313" key="7">
    <source>
        <dbReference type="EMBL" id="SHJ58043.1"/>
    </source>
</evidence>
<feature type="transmembrane region" description="Helical" evidence="6">
    <location>
        <begin position="281"/>
        <end position="303"/>
    </location>
</feature>
<feature type="transmembrane region" description="Helical" evidence="6">
    <location>
        <begin position="95"/>
        <end position="121"/>
    </location>
</feature>
<evidence type="ECO:0000256" key="2">
    <source>
        <dbReference type="ARBA" id="ARBA00022475"/>
    </source>
</evidence>
<dbReference type="NCBIfam" id="NF037997">
    <property type="entry name" value="Na_Pi_symport"/>
    <property type="match status" value="1"/>
</dbReference>
<dbReference type="STRING" id="198092.SAMN02745194_02892"/>
<comment type="subcellular location">
    <subcellularLocation>
        <location evidence="1">Cell membrane</location>
        <topology evidence="1">Multi-pass membrane protein</topology>
    </subcellularLocation>
</comment>
<evidence type="ECO:0000256" key="5">
    <source>
        <dbReference type="ARBA" id="ARBA00023136"/>
    </source>
</evidence>
<evidence type="ECO:0000313" key="8">
    <source>
        <dbReference type="Proteomes" id="UP000184387"/>
    </source>
</evidence>
<gene>
    <name evidence="7" type="ORF">SAMN02745194_02892</name>
</gene>
<dbReference type="GO" id="GO:0005436">
    <property type="term" value="F:sodium:phosphate symporter activity"/>
    <property type="evidence" value="ECO:0007669"/>
    <property type="project" value="InterPro"/>
</dbReference>
<dbReference type="Proteomes" id="UP000184387">
    <property type="component" value="Unassembled WGS sequence"/>
</dbReference>
<dbReference type="OrthoDB" id="5786928at2"/>
<dbReference type="GO" id="GO:0005886">
    <property type="term" value="C:plasma membrane"/>
    <property type="evidence" value="ECO:0007669"/>
    <property type="project" value="UniProtKB-SubCell"/>
</dbReference>
<dbReference type="PANTHER" id="PTHR10010">
    <property type="entry name" value="SOLUTE CARRIER FAMILY 34 SODIUM PHOSPHATE , MEMBER 2-RELATED"/>
    <property type="match status" value="1"/>
</dbReference>
<reference evidence="7 8" key="1">
    <citation type="submission" date="2016-11" db="EMBL/GenBank/DDBJ databases">
        <authorList>
            <person name="Jaros S."/>
            <person name="Januszkiewicz K."/>
            <person name="Wedrychowicz H."/>
        </authorList>
    </citation>
    <scope>NUCLEOTIDE SEQUENCE [LARGE SCALE GENOMIC DNA]</scope>
    <source>
        <strain evidence="7 8">DSM 14916</strain>
    </source>
</reference>
<dbReference type="AlphaFoldDB" id="A0A1M6KGG0"/>